<proteinExistence type="predicted"/>
<feature type="region of interest" description="Disordered" evidence="1">
    <location>
        <begin position="1"/>
        <end position="38"/>
    </location>
</feature>
<feature type="compositionally biased region" description="Basic and acidic residues" evidence="1">
    <location>
        <begin position="1"/>
        <end position="27"/>
    </location>
</feature>
<organism evidence="2 3">
    <name type="scientific">Paenibacillus forsythiae</name>
    <dbReference type="NCBI Taxonomy" id="365616"/>
    <lineage>
        <taxon>Bacteria</taxon>
        <taxon>Bacillati</taxon>
        <taxon>Bacillota</taxon>
        <taxon>Bacilli</taxon>
        <taxon>Bacillales</taxon>
        <taxon>Paenibacillaceae</taxon>
        <taxon>Paenibacillus</taxon>
    </lineage>
</organism>
<dbReference type="RefSeq" id="WP_156940300.1">
    <property type="nucleotide sequence ID" value="NZ_JAUSUY010000005.1"/>
</dbReference>
<name>A0ABU3H6L6_9BACL</name>
<protein>
    <submittedName>
        <fullName evidence="2">Uncharacterized protein</fullName>
    </submittedName>
</protein>
<comment type="caution">
    <text evidence="2">The sequence shown here is derived from an EMBL/GenBank/DDBJ whole genome shotgun (WGS) entry which is preliminary data.</text>
</comment>
<dbReference type="EMBL" id="JAUSUY010000005">
    <property type="protein sequence ID" value="MDT3426091.1"/>
    <property type="molecule type" value="Genomic_DNA"/>
</dbReference>
<keyword evidence="3" id="KW-1185">Reference proteome</keyword>
<gene>
    <name evidence="2" type="ORF">J2Z22_001611</name>
</gene>
<evidence type="ECO:0000313" key="2">
    <source>
        <dbReference type="EMBL" id="MDT3426091.1"/>
    </source>
</evidence>
<feature type="region of interest" description="Disordered" evidence="1">
    <location>
        <begin position="74"/>
        <end position="107"/>
    </location>
</feature>
<accession>A0ABU3H6L6</accession>
<sequence length="107" mass="11933">MAINLKEGKFGDFPFREESLGVGERSDTAGAGPGEGSIQPLELEMRATMNGDYRTVKCSTWSPGQITEHLRRIRADKPQVPSQKFNSITPPQQVQGSRHYSRRGGEW</sequence>
<evidence type="ECO:0000256" key="1">
    <source>
        <dbReference type="SAM" id="MobiDB-lite"/>
    </source>
</evidence>
<reference evidence="2 3" key="1">
    <citation type="submission" date="2023-07" db="EMBL/GenBank/DDBJ databases">
        <title>Genomic Encyclopedia of Type Strains, Phase IV (KMG-IV): sequencing the most valuable type-strain genomes for metagenomic binning, comparative biology and taxonomic classification.</title>
        <authorList>
            <person name="Goeker M."/>
        </authorList>
    </citation>
    <scope>NUCLEOTIDE SEQUENCE [LARGE SCALE GENOMIC DNA]</scope>
    <source>
        <strain evidence="2 3">T98</strain>
    </source>
</reference>
<evidence type="ECO:0000313" key="3">
    <source>
        <dbReference type="Proteomes" id="UP001248709"/>
    </source>
</evidence>
<feature type="compositionally biased region" description="Polar residues" evidence="1">
    <location>
        <begin position="80"/>
        <end position="98"/>
    </location>
</feature>
<dbReference type="Proteomes" id="UP001248709">
    <property type="component" value="Unassembled WGS sequence"/>
</dbReference>